<protein>
    <submittedName>
        <fullName evidence="1 2">Uncharacterized protein</fullName>
    </submittedName>
</protein>
<evidence type="ECO:0000313" key="3">
    <source>
        <dbReference type="Proteomes" id="UP000011087"/>
    </source>
</evidence>
<dbReference type="GeneID" id="17296050"/>
<dbReference type="Proteomes" id="UP000011087">
    <property type="component" value="Unassembled WGS sequence"/>
</dbReference>
<dbReference type="AlphaFoldDB" id="L1ITD4"/>
<dbReference type="EMBL" id="JH993040">
    <property type="protein sequence ID" value="EKX39347.1"/>
    <property type="molecule type" value="Genomic_DNA"/>
</dbReference>
<evidence type="ECO:0000313" key="1">
    <source>
        <dbReference type="EMBL" id="EKX39347.1"/>
    </source>
</evidence>
<reference evidence="1 3" key="1">
    <citation type="journal article" date="2012" name="Nature">
        <title>Algal genomes reveal evolutionary mosaicism and the fate of nucleomorphs.</title>
        <authorList>
            <consortium name="DOE Joint Genome Institute"/>
            <person name="Curtis B.A."/>
            <person name="Tanifuji G."/>
            <person name="Burki F."/>
            <person name="Gruber A."/>
            <person name="Irimia M."/>
            <person name="Maruyama S."/>
            <person name="Arias M.C."/>
            <person name="Ball S.G."/>
            <person name="Gile G.H."/>
            <person name="Hirakawa Y."/>
            <person name="Hopkins J.F."/>
            <person name="Kuo A."/>
            <person name="Rensing S.A."/>
            <person name="Schmutz J."/>
            <person name="Symeonidi A."/>
            <person name="Elias M."/>
            <person name="Eveleigh R.J."/>
            <person name="Herman E.K."/>
            <person name="Klute M.J."/>
            <person name="Nakayama T."/>
            <person name="Obornik M."/>
            <person name="Reyes-Prieto A."/>
            <person name="Armbrust E.V."/>
            <person name="Aves S.J."/>
            <person name="Beiko R.G."/>
            <person name="Coutinho P."/>
            <person name="Dacks J.B."/>
            <person name="Durnford D.G."/>
            <person name="Fast N.M."/>
            <person name="Green B.R."/>
            <person name="Grisdale C.J."/>
            <person name="Hempel F."/>
            <person name="Henrissat B."/>
            <person name="Hoppner M.P."/>
            <person name="Ishida K."/>
            <person name="Kim E."/>
            <person name="Koreny L."/>
            <person name="Kroth P.G."/>
            <person name="Liu Y."/>
            <person name="Malik S.B."/>
            <person name="Maier U.G."/>
            <person name="McRose D."/>
            <person name="Mock T."/>
            <person name="Neilson J.A."/>
            <person name="Onodera N.T."/>
            <person name="Poole A.M."/>
            <person name="Pritham E.J."/>
            <person name="Richards T.A."/>
            <person name="Rocap G."/>
            <person name="Roy S.W."/>
            <person name="Sarai C."/>
            <person name="Schaack S."/>
            <person name="Shirato S."/>
            <person name="Slamovits C.H."/>
            <person name="Spencer D.F."/>
            <person name="Suzuki S."/>
            <person name="Worden A.Z."/>
            <person name="Zauner S."/>
            <person name="Barry K."/>
            <person name="Bell C."/>
            <person name="Bharti A.K."/>
            <person name="Crow J.A."/>
            <person name="Grimwood J."/>
            <person name="Kramer R."/>
            <person name="Lindquist E."/>
            <person name="Lucas S."/>
            <person name="Salamov A."/>
            <person name="McFadden G.I."/>
            <person name="Lane C.E."/>
            <person name="Keeling P.J."/>
            <person name="Gray M.W."/>
            <person name="Grigoriev I.V."/>
            <person name="Archibald J.M."/>
        </authorList>
    </citation>
    <scope>NUCLEOTIDE SEQUENCE</scope>
    <source>
        <strain evidence="1 3">CCMP2712</strain>
    </source>
</reference>
<reference evidence="2" key="3">
    <citation type="submission" date="2015-06" db="UniProtKB">
        <authorList>
            <consortium name="EnsemblProtists"/>
        </authorList>
    </citation>
    <scope>IDENTIFICATION</scope>
</reference>
<dbReference type="KEGG" id="gtt:GUITHDRAFT_154460"/>
<reference evidence="3" key="2">
    <citation type="submission" date="2012-11" db="EMBL/GenBank/DDBJ databases">
        <authorList>
            <person name="Kuo A."/>
            <person name="Curtis B.A."/>
            <person name="Tanifuji G."/>
            <person name="Burki F."/>
            <person name="Gruber A."/>
            <person name="Irimia M."/>
            <person name="Maruyama S."/>
            <person name="Arias M.C."/>
            <person name="Ball S.G."/>
            <person name="Gile G.H."/>
            <person name="Hirakawa Y."/>
            <person name="Hopkins J.F."/>
            <person name="Rensing S.A."/>
            <person name="Schmutz J."/>
            <person name="Symeonidi A."/>
            <person name="Elias M."/>
            <person name="Eveleigh R.J."/>
            <person name="Herman E.K."/>
            <person name="Klute M.J."/>
            <person name="Nakayama T."/>
            <person name="Obornik M."/>
            <person name="Reyes-Prieto A."/>
            <person name="Armbrust E.V."/>
            <person name="Aves S.J."/>
            <person name="Beiko R.G."/>
            <person name="Coutinho P."/>
            <person name="Dacks J.B."/>
            <person name="Durnford D.G."/>
            <person name="Fast N.M."/>
            <person name="Green B.R."/>
            <person name="Grisdale C."/>
            <person name="Hempe F."/>
            <person name="Henrissat B."/>
            <person name="Hoppner M.P."/>
            <person name="Ishida K.-I."/>
            <person name="Kim E."/>
            <person name="Koreny L."/>
            <person name="Kroth P.G."/>
            <person name="Liu Y."/>
            <person name="Malik S.-B."/>
            <person name="Maier U.G."/>
            <person name="McRose D."/>
            <person name="Mock T."/>
            <person name="Neilson J.A."/>
            <person name="Onodera N.T."/>
            <person name="Poole A.M."/>
            <person name="Pritham E.J."/>
            <person name="Richards T.A."/>
            <person name="Rocap G."/>
            <person name="Roy S.W."/>
            <person name="Sarai C."/>
            <person name="Schaack S."/>
            <person name="Shirato S."/>
            <person name="Slamovits C.H."/>
            <person name="Spencer D.F."/>
            <person name="Suzuki S."/>
            <person name="Worden A.Z."/>
            <person name="Zauner S."/>
            <person name="Barry K."/>
            <person name="Bell C."/>
            <person name="Bharti A.K."/>
            <person name="Crow J.A."/>
            <person name="Grimwood J."/>
            <person name="Kramer R."/>
            <person name="Lindquist E."/>
            <person name="Lucas S."/>
            <person name="Salamov A."/>
            <person name="McFadden G.I."/>
            <person name="Lane C.E."/>
            <person name="Keeling P.J."/>
            <person name="Gray M.W."/>
            <person name="Grigoriev I.V."/>
            <person name="Archibald J.M."/>
        </authorList>
    </citation>
    <scope>NUCLEOTIDE SEQUENCE</scope>
    <source>
        <strain evidence="3">CCMP2712</strain>
    </source>
</reference>
<gene>
    <name evidence="1" type="ORF">GUITHDRAFT_154460</name>
</gene>
<dbReference type="RefSeq" id="XP_005826327.1">
    <property type="nucleotide sequence ID" value="XM_005826270.1"/>
</dbReference>
<name>L1ITD4_GUITC</name>
<dbReference type="EnsemblProtists" id="EKX39347">
    <property type="protein sequence ID" value="EKX39347"/>
    <property type="gene ID" value="GUITHDRAFT_154460"/>
</dbReference>
<accession>L1ITD4</accession>
<organism evidence="1">
    <name type="scientific">Guillardia theta (strain CCMP2712)</name>
    <name type="common">Cryptophyte</name>
    <dbReference type="NCBI Taxonomy" id="905079"/>
    <lineage>
        <taxon>Eukaryota</taxon>
        <taxon>Cryptophyceae</taxon>
        <taxon>Pyrenomonadales</taxon>
        <taxon>Geminigeraceae</taxon>
        <taxon>Guillardia</taxon>
    </lineage>
</organism>
<sequence length="86" mass="9489">MFALVRRFHALRVSLLQLELGPNGYPISPIHDCVDEVPPEEWLSAYTDTIDQADAMNANGVTANIPEWADSTPAGNNAIRMCKKGY</sequence>
<dbReference type="HOGENOM" id="CLU_2502697_0_0_1"/>
<keyword evidence="3" id="KW-1185">Reference proteome</keyword>
<dbReference type="PaxDb" id="55529-EKX39347"/>
<proteinExistence type="predicted"/>
<evidence type="ECO:0000313" key="2">
    <source>
        <dbReference type="EnsemblProtists" id="EKX39347"/>
    </source>
</evidence>